<feature type="signal peptide" evidence="1">
    <location>
        <begin position="1"/>
        <end position="20"/>
    </location>
</feature>
<evidence type="ECO:0000256" key="1">
    <source>
        <dbReference type="SAM" id="SignalP"/>
    </source>
</evidence>
<sequence length="141" mass="16132">MYRFLFLALCIASCATVPKAARQRLPEWMTGAFTDDYGIRYTISDSLFVMNGPARYRILEWNEKEQYLLAQNDPANKTDGGLFTRIDYMPFRGMEPYLWGYCLTVFNAKDLAAARQAAAADRAAPRKGCNGYPFSRMKRVE</sequence>
<dbReference type="RefSeq" id="WP_345257810.1">
    <property type="nucleotide sequence ID" value="NZ_BAABGY010000016.1"/>
</dbReference>
<feature type="chain" id="PRO_5045754762" description="Lipoprotein" evidence="1">
    <location>
        <begin position="21"/>
        <end position="141"/>
    </location>
</feature>
<name>A0ABP8HNZ1_9BACT</name>
<protein>
    <recommendedName>
        <fullName evidence="4">Lipoprotein</fullName>
    </recommendedName>
</protein>
<evidence type="ECO:0000313" key="3">
    <source>
        <dbReference type="Proteomes" id="UP001501725"/>
    </source>
</evidence>
<reference evidence="3" key="1">
    <citation type="journal article" date="2019" name="Int. J. Syst. Evol. Microbiol.">
        <title>The Global Catalogue of Microorganisms (GCM) 10K type strain sequencing project: providing services to taxonomists for standard genome sequencing and annotation.</title>
        <authorList>
            <consortium name="The Broad Institute Genomics Platform"/>
            <consortium name="The Broad Institute Genome Sequencing Center for Infectious Disease"/>
            <person name="Wu L."/>
            <person name="Ma J."/>
        </authorList>
    </citation>
    <scope>NUCLEOTIDE SEQUENCE [LARGE SCALE GENOMIC DNA]</scope>
    <source>
        <strain evidence="3">JCM 17919</strain>
    </source>
</reference>
<dbReference type="EMBL" id="BAABGY010000016">
    <property type="protein sequence ID" value="GAA4342061.1"/>
    <property type="molecule type" value="Genomic_DNA"/>
</dbReference>
<organism evidence="2 3">
    <name type="scientific">Flaviaesturariibacter amylovorans</name>
    <dbReference type="NCBI Taxonomy" id="1084520"/>
    <lineage>
        <taxon>Bacteria</taxon>
        <taxon>Pseudomonadati</taxon>
        <taxon>Bacteroidota</taxon>
        <taxon>Chitinophagia</taxon>
        <taxon>Chitinophagales</taxon>
        <taxon>Chitinophagaceae</taxon>
        <taxon>Flaviaestuariibacter</taxon>
    </lineage>
</organism>
<proteinExistence type="predicted"/>
<accession>A0ABP8HNZ1</accession>
<keyword evidence="1" id="KW-0732">Signal</keyword>
<gene>
    <name evidence="2" type="ORF">GCM10023184_41100</name>
</gene>
<evidence type="ECO:0000313" key="2">
    <source>
        <dbReference type="EMBL" id="GAA4342061.1"/>
    </source>
</evidence>
<comment type="caution">
    <text evidence="2">The sequence shown here is derived from an EMBL/GenBank/DDBJ whole genome shotgun (WGS) entry which is preliminary data.</text>
</comment>
<dbReference type="Proteomes" id="UP001501725">
    <property type="component" value="Unassembled WGS sequence"/>
</dbReference>
<keyword evidence="3" id="KW-1185">Reference proteome</keyword>
<evidence type="ECO:0008006" key="4">
    <source>
        <dbReference type="Google" id="ProtNLM"/>
    </source>
</evidence>